<dbReference type="Gene3D" id="2.170.140.10">
    <property type="entry name" value="Chitin binding domain"/>
    <property type="match status" value="2"/>
</dbReference>
<keyword evidence="3" id="KW-0677">Repeat</keyword>
<evidence type="ECO:0000256" key="3">
    <source>
        <dbReference type="ARBA" id="ARBA00022737"/>
    </source>
</evidence>
<accession>A0A914RDU4</accession>
<dbReference type="WBParaSite" id="PEQ_0000482101-mRNA-1">
    <property type="protein sequence ID" value="PEQ_0000482101-mRNA-1"/>
    <property type="gene ID" value="PEQ_0000482101"/>
</dbReference>
<dbReference type="PANTHER" id="PTHR23301">
    <property type="entry name" value="CHITIN BINDING PERITROPHIN-A"/>
    <property type="match status" value="1"/>
</dbReference>
<organism evidence="7 8">
    <name type="scientific">Parascaris equorum</name>
    <name type="common">Equine roundworm</name>
    <dbReference type="NCBI Taxonomy" id="6256"/>
    <lineage>
        <taxon>Eukaryota</taxon>
        <taxon>Metazoa</taxon>
        <taxon>Ecdysozoa</taxon>
        <taxon>Nematoda</taxon>
        <taxon>Chromadorea</taxon>
        <taxon>Rhabditida</taxon>
        <taxon>Spirurina</taxon>
        <taxon>Ascaridomorpha</taxon>
        <taxon>Ascaridoidea</taxon>
        <taxon>Ascarididae</taxon>
        <taxon>Parascaris</taxon>
    </lineage>
</organism>
<dbReference type="SUPFAM" id="SSF57625">
    <property type="entry name" value="Invertebrate chitin-binding proteins"/>
    <property type="match status" value="2"/>
</dbReference>
<evidence type="ECO:0000256" key="4">
    <source>
        <dbReference type="ARBA" id="ARBA00023157"/>
    </source>
</evidence>
<evidence type="ECO:0000256" key="2">
    <source>
        <dbReference type="ARBA" id="ARBA00022729"/>
    </source>
</evidence>
<keyword evidence="7" id="KW-1185">Reference proteome</keyword>
<protein>
    <submittedName>
        <fullName evidence="8">Chitin-binding type-2 domain-containing protein</fullName>
    </submittedName>
</protein>
<dbReference type="GO" id="GO:0005576">
    <property type="term" value="C:extracellular region"/>
    <property type="evidence" value="ECO:0007669"/>
    <property type="project" value="InterPro"/>
</dbReference>
<evidence type="ECO:0000313" key="8">
    <source>
        <dbReference type="WBParaSite" id="PEQ_0000482101-mRNA-1"/>
    </source>
</evidence>
<dbReference type="SMART" id="SM00494">
    <property type="entry name" value="ChtBD2"/>
    <property type="match status" value="2"/>
</dbReference>
<feature type="domain" description="Chitin-binding type-2" evidence="6">
    <location>
        <begin position="1"/>
        <end position="53"/>
    </location>
</feature>
<feature type="domain" description="Chitin-binding type-2" evidence="6">
    <location>
        <begin position="100"/>
        <end position="153"/>
    </location>
</feature>
<keyword evidence="5" id="KW-0325">Glycoprotein</keyword>
<dbReference type="Pfam" id="PF01607">
    <property type="entry name" value="CBM_14"/>
    <property type="match status" value="2"/>
</dbReference>
<keyword evidence="4" id="KW-1015">Disulfide bond</keyword>
<proteinExistence type="predicted"/>
<keyword evidence="1" id="KW-0147">Chitin-binding</keyword>
<dbReference type="InterPro" id="IPR002557">
    <property type="entry name" value="Chitin-bd_dom"/>
</dbReference>
<dbReference type="InterPro" id="IPR036508">
    <property type="entry name" value="Chitin-bd_dom_sf"/>
</dbReference>
<evidence type="ECO:0000259" key="6">
    <source>
        <dbReference type="PROSITE" id="PS50940"/>
    </source>
</evidence>
<reference evidence="8" key="1">
    <citation type="submission" date="2022-11" db="UniProtKB">
        <authorList>
            <consortium name="WormBaseParasite"/>
        </authorList>
    </citation>
    <scope>IDENTIFICATION</scope>
</reference>
<evidence type="ECO:0000313" key="7">
    <source>
        <dbReference type="Proteomes" id="UP000887564"/>
    </source>
</evidence>
<dbReference type="PANTHER" id="PTHR23301:SF0">
    <property type="entry name" value="CHITIN-BINDING TYPE-2 DOMAIN-CONTAINING PROTEIN-RELATED"/>
    <property type="match status" value="1"/>
</dbReference>
<dbReference type="AlphaFoldDB" id="A0A914RDU4"/>
<dbReference type="Proteomes" id="UP000887564">
    <property type="component" value="Unplaced"/>
</dbReference>
<name>A0A914RDU4_PAREQ</name>
<dbReference type="PROSITE" id="PS50940">
    <property type="entry name" value="CHIT_BIND_II"/>
    <property type="match status" value="2"/>
</dbReference>
<keyword evidence="2" id="KW-0732">Signal</keyword>
<evidence type="ECO:0000256" key="5">
    <source>
        <dbReference type="ARBA" id="ARBA00023180"/>
    </source>
</evidence>
<evidence type="ECO:0000256" key="1">
    <source>
        <dbReference type="ARBA" id="ARBA00022669"/>
    </source>
</evidence>
<sequence length="153" mass="16914">MTYRRDKKAKELCASQYVSCWDGVFSKAECPKGLVFNAETSQCDFKENSHLTVRDAKMAHMQAAARVSSGTVLEDLSRCRGVSMEPTSILNLYEFDNSGKVLCPEDGTFGLDCNRTFWICADGYAVKRTCPQGLAFDMGVSRCAYIENVSGCT</sequence>
<dbReference type="GO" id="GO:0008061">
    <property type="term" value="F:chitin binding"/>
    <property type="evidence" value="ECO:0007669"/>
    <property type="project" value="UniProtKB-KW"/>
</dbReference>
<dbReference type="InterPro" id="IPR051940">
    <property type="entry name" value="Chitin_bind-dev_reg"/>
</dbReference>